<dbReference type="Gene3D" id="2.60.40.10">
    <property type="entry name" value="Immunoglobulins"/>
    <property type="match status" value="1"/>
</dbReference>
<dbReference type="PANTHER" id="PTHR22796">
    <property type="entry name" value="URG4-RELATED"/>
    <property type="match status" value="1"/>
</dbReference>
<dbReference type="PROSITE" id="PS51717">
    <property type="entry name" value="G_VLIG"/>
    <property type="match status" value="1"/>
</dbReference>
<dbReference type="InterPro" id="IPR036116">
    <property type="entry name" value="FN3_sf"/>
</dbReference>
<evidence type="ECO:0008006" key="6">
    <source>
        <dbReference type="Google" id="ProtNLM"/>
    </source>
</evidence>
<evidence type="ECO:0000313" key="5">
    <source>
        <dbReference type="Proteomes" id="UP001460270"/>
    </source>
</evidence>
<dbReference type="PROSITE" id="PS50853">
    <property type="entry name" value="FN3"/>
    <property type="match status" value="1"/>
</dbReference>
<dbReference type="Gene3D" id="3.40.50.300">
    <property type="entry name" value="P-loop containing nucleotide triphosphate hydrolases"/>
    <property type="match status" value="1"/>
</dbReference>
<proteinExistence type="predicted"/>
<dbReference type="PRINTS" id="PR00014">
    <property type="entry name" value="FNTYPEIII"/>
</dbReference>
<feature type="region of interest" description="Disordered" evidence="1">
    <location>
        <begin position="1"/>
        <end position="22"/>
    </location>
</feature>
<dbReference type="SUPFAM" id="SSF49265">
    <property type="entry name" value="Fibronectin type III"/>
    <property type="match status" value="1"/>
</dbReference>
<dbReference type="SMART" id="SM00060">
    <property type="entry name" value="FN3"/>
    <property type="match status" value="2"/>
</dbReference>
<dbReference type="PANTHER" id="PTHR22796:SF13">
    <property type="entry name" value="UP-REGULATOR OF CELL PROLIFERATION"/>
    <property type="match status" value="1"/>
</dbReference>
<organism evidence="4 5">
    <name type="scientific">Mugilogobius chulae</name>
    <name type="common">yellowstripe goby</name>
    <dbReference type="NCBI Taxonomy" id="88201"/>
    <lineage>
        <taxon>Eukaryota</taxon>
        <taxon>Metazoa</taxon>
        <taxon>Chordata</taxon>
        <taxon>Craniata</taxon>
        <taxon>Vertebrata</taxon>
        <taxon>Euteleostomi</taxon>
        <taxon>Actinopterygii</taxon>
        <taxon>Neopterygii</taxon>
        <taxon>Teleostei</taxon>
        <taxon>Neoteleostei</taxon>
        <taxon>Acanthomorphata</taxon>
        <taxon>Gobiaria</taxon>
        <taxon>Gobiiformes</taxon>
        <taxon>Gobioidei</taxon>
        <taxon>Gobiidae</taxon>
        <taxon>Gobionellinae</taxon>
        <taxon>Mugilogobius</taxon>
    </lineage>
</organism>
<name>A0AAW0MN84_9GOBI</name>
<sequence>MDESEAAASKKTEEEEVEEEFYETLQELEYEKAHVSDIPTPKVSVVSVGPDVVSFTVEPHSSPQTFDLVVDYCAAQQKGSVVHKDCPHVDIQGLCPGTEYMFTITRRLHSSQTCVRVATAPIPPPPLSVHDIRTDSVTLSWEPPAGQVKNYTVSCCSEEEMIQELQTEETSVTIRDLRPAQQYVFSVCAQLQNGHKSEPARISAGTKTRVQFVLENLNLEKHFNKKLCLNKMLQIDEKTMTENDLVDGDASNIPLRWVSDVLTQLHDLVSPNNKILVITVLGVQSTGKSTLLNTMFGVQFAVSSGRCTRGAFMLLIRISEDMKATLKCDFLVIIDTEGLKSPELLNWTTAMSTTTS</sequence>
<feature type="domain" description="Fibronectin type-III" evidence="2">
    <location>
        <begin position="123"/>
        <end position="211"/>
    </location>
</feature>
<evidence type="ECO:0000259" key="3">
    <source>
        <dbReference type="PROSITE" id="PS51717"/>
    </source>
</evidence>
<reference evidence="5" key="1">
    <citation type="submission" date="2024-04" db="EMBL/GenBank/DDBJ databases">
        <title>Salinicola lusitanus LLJ914,a marine bacterium isolated from the Okinawa Trough.</title>
        <authorList>
            <person name="Li J."/>
        </authorList>
    </citation>
    <scope>NUCLEOTIDE SEQUENCE [LARGE SCALE GENOMIC DNA]</scope>
</reference>
<evidence type="ECO:0000259" key="2">
    <source>
        <dbReference type="PROSITE" id="PS50853"/>
    </source>
</evidence>
<dbReference type="CDD" id="cd00063">
    <property type="entry name" value="FN3"/>
    <property type="match status" value="1"/>
</dbReference>
<dbReference type="InterPro" id="IPR003961">
    <property type="entry name" value="FN3_dom"/>
</dbReference>
<dbReference type="EMBL" id="JBBPFD010000207">
    <property type="protein sequence ID" value="KAK7879750.1"/>
    <property type="molecule type" value="Genomic_DNA"/>
</dbReference>
<evidence type="ECO:0000313" key="4">
    <source>
        <dbReference type="EMBL" id="KAK7879750.1"/>
    </source>
</evidence>
<gene>
    <name evidence="4" type="ORF">WMY93_030677</name>
</gene>
<comment type="caution">
    <text evidence="4">The sequence shown here is derived from an EMBL/GenBank/DDBJ whole genome shotgun (WGS) entry which is preliminary data.</text>
</comment>
<dbReference type="Proteomes" id="UP001460270">
    <property type="component" value="Unassembled WGS sequence"/>
</dbReference>
<dbReference type="InterPro" id="IPR030383">
    <property type="entry name" value="G_VLIG_dom"/>
</dbReference>
<dbReference type="AlphaFoldDB" id="A0AAW0MN84"/>
<evidence type="ECO:0000256" key="1">
    <source>
        <dbReference type="SAM" id="MobiDB-lite"/>
    </source>
</evidence>
<dbReference type="Pfam" id="PF25683">
    <property type="entry name" value="URGCP_GTPase"/>
    <property type="match status" value="1"/>
</dbReference>
<dbReference type="Pfam" id="PF00041">
    <property type="entry name" value="fn3"/>
    <property type="match status" value="1"/>
</dbReference>
<dbReference type="InterPro" id="IPR027417">
    <property type="entry name" value="P-loop_NTPase"/>
</dbReference>
<dbReference type="SUPFAM" id="SSF52540">
    <property type="entry name" value="P-loop containing nucleoside triphosphate hydrolases"/>
    <property type="match status" value="1"/>
</dbReference>
<accession>A0AAW0MN84</accession>
<dbReference type="InterPro" id="IPR013783">
    <property type="entry name" value="Ig-like_fold"/>
</dbReference>
<dbReference type="GO" id="GO:0005525">
    <property type="term" value="F:GTP binding"/>
    <property type="evidence" value="ECO:0007669"/>
    <property type="project" value="InterPro"/>
</dbReference>
<feature type="domain" description="VLIG-type G" evidence="3">
    <location>
        <begin position="272"/>
        <end position="356"/>
    </location>
</feature>
<protein>
    <recommendedName>
        <fullName evidence="6">Fibronectin type-III domain-containing protein</fullName>
    </recommendedName>
</protein>
<keyword evidence="5" id="KW-1185">Reference proteome</keyword>